<evidence type="ECO:0000313" key="1">
    <source>
        <dbReference type="EMBL" id="MDP9651136.1"/>
    </source>
</evidence>
<proteinExistence type="predicted"/>
<evidence type="ECO:0000313" key="2">
    <source>
        <dbReference type="Proteomes" id="UP001229486"/>
    </source>
</evidence>
<comment type="caution">
    <text evidence="1">The sequence shown here is derived from an EMBL/GenBank/DDBJ whole genome shotgun (WGS) entry which is preliminary data.</text>
</comment>
<name>A0AB73IMH7_9BURK</name>
<protein>
    <submittedName>
        <fullName evidence="1">Uncharacterized protein</fullName>
    </submittedName>
</protein>
<organism evidence="1 2">
    <name type="scientific">Paraburkholderia caledonica</name>
    <dbReference type="NCBI Taxonomy" id="134536"/>
    <lineage>
        <taxon>Bacteria</taxon>
        <taxon>Pseudomonadati</taxon>
        <taxon>Pseudomonadota</taxon>
        <taxon>Betaproteobacteria</taxon>
        <taxon>Burkholderiales</taxon>
        <taxon>Burkholderiaceae</taxon>
        <taxon>Paraburkholderia</taxon>
    </lineage>
</organism>
<dbReference type="EMBL" id="JAURTK010000016">
    <property type="protein sequence ID" value="MDP9651136.1"/>
    <property type="molecule type" value="Genomic_DNA"/>
</dbReference>
<dbReference type="Proteomes" id="UP001229486">
    <property type="component" value="Unassembled WGS sequence"/>
</dbReference>
<dbReference type="RefSeq" id="WP_143266653.1">
    <property type="nucleotide sequence ID" value="NZ_JAURTK010000016.1"/>
</dbReference>
<gene>
    <name evidence="1" type="ORF">J2793_006611</name>
</gene>
<dbReference type="AlphaFoldDB" id="A0AB73IMH7"/>
<reference evidence="1" key="1">
    <citation type="submission" date="2023-07" db="EMBL/GenBank/DDBJ databases">
        <title>Sorghum-associated microbial communities from plants grown in Nebraska, USA.</title>
        <authorList>
            <person name="Schachtman D."/>
        </authorList>
    </citation>
    <scope>NUCLEOTIDE SEQUENCE</scope>
    <source>
        <strain evidence="1">DS1061</strain>
    </source>
</reference>
<accession>A0AB73IMH7</accession>
<sequence>MFLKQKSRLYFISYTLATIAFLSIIENSFSKERAVKNDVAVRYDALLKPRCDLFLKKQVGQMFAGYAIGNRLIEEQRGTSDHGYVFPPPSLCRKFRHAASQQTIYRGLHTGDVVKKSDLISLDDMHLWKGPPPLRARFDIASETLSSEDDGVDYSFLPYLKDNFVKNYVTIDRDNFEVSLDTGLRTGYRFYTFMGKCYLATEGRPRMFKYVTDCVHSSSEAYKLPGTIEMRNYPWINVNNANTVDQNVPMPSTNVEIDGASPVKPLIYSDFPLTHDGKVSKGRAMCMADCASGMLMKLLHVGHSIWGPSGEPPPANEMHGTSR</sequence>